<name>A0A834NS24_VESPE</name>
<dbReference type="Proteomes" id="UP000600918">
    <property type="component" value="Unassembled WGS sequence"/>
</dbReference>
<comment type="caution">
    <text evidence="2">The sequence shown here is derived from an EMBL/GenBank/DDBJ whole genome shotgun (WGS) entry which is preliminary data.</text>
</comment>
<feature type="compositionally biased region" description="Basic and acidic residues" evidence="1">
    <location>
        <begin position="1"/>
        <end position="11"/>
    </location>
</feature>
<sequence>MDDVETMRRDVGTAGRGGASRKARAGVRRGGGRGRDRAGGICVKEGSPKRSTRYDEKTSKESLRRLHGLSRKAEVNVGGWGSRRAEQSSDKRSAVQEGESEKEEKRKSERARETRVFSYREAKRGEASQGETEDTSKYFSWQ</sequence>
<proteinExistence type="predicted"/>
<dbReference type="EMBL" id="JACSDY010000010">
    <property type="protein sequence ID" value="KAF7417010.1"/>
    <property type="molecule type" value="Genomic_DNA"/>
</dbReference>
<feature type="compositionally biased region" description="Basic and acidic residues" evidence="1">
    <location>
        <begin position="46"/>
        <end position="64"/>
    </location>
</feature>
<accession>A0A834NS24</accession>
<feature type="compositionally biased region" description="Basic and acidic residues" evidence="1">
    <location>
        <begin position="102"/>
        <end position="126"/>
    </location>
</feature>
<reference evidence="2" key="1">
    <citation type="journal article" date="2020" name="G3 (Bethesda)">
        <title>High-Quality Assemblies for Three Invasive Social Wasps from the &lt;i&gt;Vespula&lt;/i&gt; Genus.</title>
        <authorList>
            <person name="Harrop T.W.R."/>
            <person name="Guhlin J."/>
            <person name="McLaughlin G.M."/>
            <person name="Permina E."/>
            <person name="Stockwell P."/>
            <person name="Gilligan J."/>
            <person name="Le Lec M.F."/>
            <person name="Gruber M.A.M."/>
            <person name="Quinn O."/>
            <person name="Lovegrove M."/>
            <person name="Duncan E.J."/>
            <person name="Remnant E.J."/>
            <person name="Van Eeckhoven J."/>
            <person name="Graham B."/>
            <person name="Knapp R.A."/>
            <person name="Langford K.W."/>
            <person name="Kronenberg Z."/>
            <person name="Press M.O."/>
            <person name="Eacker S.M."/>
            <person name="Wilson-Rankin E.E."/>
            <person name="Purcell J."/>
            <person name="Lester P.J."/>
            <person name="Dearden P.K."/>
        </authorList>
    </citation>
    <scope>NUCLEOTIDE SEQUENCE</scope>
    <source>
        <strain evidence="2">Volc-1</strain>
    </source>
</reference>
<evidence type="ECO:0000256" key="1">
    <source>
        <dbReference type="SAM" id="MobiDB-lite"/>
    </source>
</evidence>
<organism evidence="2 3">
    <name type="scientific">Vespula pensylvanica</name>
    <name type="common">Western yellow jacket</name>
    <name type="synonym">Wasp</name>
    <dbReference type="NCBI Taxonomy" id="30213"/>
    <lineage>
        <taxon>Eukaryota</taxon>
        <taxon>Metazoa</taxon>
        <taxon>Ecdysozoa</taxon>
        <taxon>Arthropoda</taxon>
        <taxon>Hexapoda</taxon>
        <taxon>Insecta</taxon>
        <taxon>Pterygota</taxon>
        <taxon>Neoptera</taxon>
        <taxon>Endopterygota</taxon>
        <taxon>Hymenoptera</taxon>
        <taxon>Apocrita</taxon>
        <taxon>Aculeata</taxon>
        <taxon>Vespoidea</taxon>
        <taxon>Vespidae</taxon>
        <taxon>Vespinae</taxon>
        <taxon>Vespula</taxon>
    </lineage>
</organism>
<protein>
    <submittedName>
        <fullName evidence="2">Uncharacterized protein</fullName>
    </submittedName>
</protein>
<keyword evidence="3" id="KW-1185">Reference proteome</keyword>
<feature type="region of interest" description="Disordered" evidence="1">
    <location>
        <begin position="1"/>
        <end position="142"/>
    </location>
</feature>
<feature type="compositionally biased region" description="Basic and acidic residues" evidence="1">
    <location>
        <begin position="83"/>
        <end position="94"/>
    </location>
</feature>
<feature type="compositionally biased region" description="Basic residues" evidence="1">
    <location>
        <begin position="19"/>
        <end position="32"/>
    </location>
</feature>
<dbReference type="AlphaFoldDB" id="A0A834NS24"/>
<evidence type="ECO:0000313" key="2">
    <source>
        <dbReference type="EMBL" id="KAF7417010.1"/>
    </source>
</evidence>
<evidence type="ECO:0000313" key="3">
    <source>
        <dbReference type="Proteomes" id="UP000600918"/>
    </source>
</evidence>
<gene>
    <name evidence="2" type="ORF">H0235_011541</name>
</gene>